<reference evidence="3 4" key="1">
    <citation type="journal article" date="2020" name="Nature">
        <title>Six reference-quality genomes reveal evolution of bat adaptations.</title>
        <authorList>
            <person name="Jebb D."/>
            <person name="Huang Z."/>
            <person name="Pippel M."/>
            <person name="Hughes G.M."/>
            <person name="Lavrichenko K."/>
            <person name="Devanna P."/>
            <person name="Winkler S."/>
            <person name="Jermiin L.S."/>
            <person name="Skirmuntt E.C."/>
            <person name="Katzourakis A."/>
            <person name="Burkitt-Gray L."/>
            <person name="Ray D.A."/>
            <person name="Sullivan K.A.M."/>
            <person name="Roscito J.G."/>
            <person name="Kirilenko B.M."/>
            <person name="Davalos L.M."/>
            <person name="Corthals A.P."/>
            <person name="Power M.L."/>
            <person name="Jones G."/>
            <person name="Ransome R.D."/>
            <person name="Dechmann D.K.N."/>
            <person name="Locatelli A.G."/>
            <person name="Puechmaille S.J."/>
            <person name="Fedrigo O."/>
            <person name="Jarvis E.D."/>
            <person name="Hiller M."/>
            <person name="Vernes S.C."/>
            <person name="Myers E.W."/>
            <person name="Teeling E.C."/>
        </authorList>
    </citation>
    <scope>NUCLEOTIDE SEQUENCE [LARGE SCALE GENOMIC DNA]</scope>
    <source>
        <strain evidence="3">MMolMol1</strain>
        <tissue evidence="3">Muscle</tissue>
    </source>
</reference>
<evidence type="ECO:0000313" key="4">
    <source>
        <dbReference type="Proteomes" id="UP000550707"/>
    </source>
</evidence>
<dbReference type="Gene3D" id="1.10.10.60">
    <property type="entry name" value="Homeodomain-like"/>
    <property type="match status" value="1"/>
</dbReference>
<evidence type="ECO:0000259" key="2">
    <source>
        <dbReference type="Pfam" id="PF13837"/>
    </source>
</evidence>
<evidence type="ECO:0000256" key="1">
    <source>
        <dbReference type="SAM" id="MobiDB-lite"/>
    </source>
</evidence>
<sequence>MMLRPRRPPPPAPPGSLTQASPDLEPGYAPGTPPRRPASPGAPVAPEIPGSPVSPGSAQRTPWSAHETELLLGTLLQPAVWRALLLDRRRALPIYRRVSAELARQQVRRTPAQCRRRYKFLKDKLRDAQDQPPGPFDAQIRELMGLLGDNGRRRGRRRSPGPGRPPRGRRAVPGTPAEPDAPPLPAARDPDVDPAWTLRFSSSPPKSSEAPGDPGSPTALPSLTPAPGRPEDHASDRAPGSPPPLDPAWEEPDSPPGRPENHAPPQAAPPSLNAALLQTLGHLGDIVAILGPLRDQLLTLNQHVEQLRGSFDQTVSLAVGFILGSAAAERGVLGDPRP</sequence>
<dbReference type="InParanoid" id="A0A7J8DSA2"/>
<dbReference type="InterPro" id="IPR044822">
    <property type="entry name" value="Myb_DNA-bind_4"/>
</dbReference>
<proteinExistence type="predicted"/>
<dbReference type="FunCoup" id="A0A7J8DSA2">
    <property type="interactions" value="3"/>
</dbReference>
<feature type="region of interest" description="Disordered" evidence="1">
    <location>
        <begin position="146"/>
        <end position="270"/>
    </location>
</feature>
<evidence type="ECO:0000313" key="3">
    <source>
        <dbReference type="EMBL" id="KAF6425940.1"/>
    </source>
</evidence>
<dbReference type="AlphaFoldDB" id="A0A7J8DSA2"/>
<dbReference type="Proteomes" id="UP000550707">
    <property type="component" value="Unassembled WGS sequence"/>
</dbReference>
<protein>
    <submittedName>
        <fullName evidence="3">Undifferentiated embryonic cell transcription factor 1</fullName>
    </submittedName>
</protein>
<name>A0A7J8DSA2_MOLMO</name>
<feature type="region of interest" description="Disordered" evidence="1">
    <location>
        <begin position="1"/>
        <end position="62"/>
    </location>
</feature>
<keyword evidence="4" id="KW-1185">Reference proteome</keyword>
<accession>A0A7J8DSA2</accession>
<organism evidence="3 4">
    <name type="scientific">Molossus molossus</name>
    <name type="common">Pallas' mastiff bat</name>
    <name type="synonym">Vespertilio molossus</name>
    <dbReference type="NCBI Taxonomy" id="27622"/>
    <lineage>
        <taxon>Eukaryota</taxon>
        <taxon>Metazoa</taxon>
        <taxon>Chordata</taxon>
        <taxon>Craniata</taxon>
        <taxon>Vertebrata</taxon>
        <taxon>Euteleostomi</taxon>
        <taxon>Mammalia</taxon>
        <taxon>Eutheria</taxon>
        <taxon>Laurasiatheria</taxon>
        <taxon>Chiroptera</taxon>
        <taxon>Yangochiroptera</taxon>
        <taxon>Molossidae</taxon>
        <taxon>Molossus</taxon>
    </lineage>
</organism>
<dbReference type="OrthoDB" id="9838123at2759"/>
<gene>
    <name evidence="3" type="ORF">HJG59_019312</name>
</gene>
<feature type="domain" description="Myb/SANT-like DNA-binding" evidence="2">
    <location>
        <begin position="61"/>
        <end position="131"/>
    </location>
</feature>
<dbReference type="Pfam" id="PF13837">
    <property type="entry name" value="Myb_DNA-bind_4"/>
    <property type="match status" value="1"/>
</dbReference>
<comment type="caution">
    <text evidence="3">The sequence shown here is derived from an EMBL/GenBank/DDBJ whole genome shotgun (WGS) entry which is preliminary data.</text>
</comment>
<dbReference type="EMBL" id="JACASF010000017">
    <property type="protein sequence ID" value="KAF6425940.1"/>
    <property type="molecule type" value="Genomic_DNA"/>
</dbReference>